<dbReference type="Pfam" id="PF01261">
    <property type="entry name" value="AP_endonuc_2"/>
    <property type="match status" value="1"/>
</dbReference>
<gene>
    <name evidence="2" type="ORF">F130042H8_06140</name>
</gene>
<organism evidence="2 3">
    <name type="scientific">Enterocloster alcoholdehydrogenati</name>
    <dbReference type="NCBI Taxonomy" id="2547410"/>
    <lineage>
        <taxon>Bacteria</taxon>
        <taxon>Bacillati</taxon>
        <taxon>Bacillota</taxon>
        <taxon>Clostridia</taxon>
        <taxon>Lachnospirales</taxon>
        <taxon>Lachnospiraceae</taxon>
        <taxon>Enterocloster</taxon>
    </lineage>
</organism>
<dbReference type="EMBL" id="BAABXL010000001">
    <property type="protein sequence ID" value="GAA6267554.1"/>
    <property type="molecule type" value="Genomic_DNA"/>
</dbReference>
<dbReference type="SUPFAM" id="SSF51658">
    <property type="entry name" value="Xylose isomerase-like"/>
    <property type="match status" value="1"/>
</dbReference>
<accession>A0ABQ0AU44</accession>
<evidence type="ECO:0000259" key="1">
    <source>
        <dbReference type="Pfam" id="PF01261"/>
    </source>
</evidence>
<dbReference type="Proteomes" id="UP001600894">
    <property type="component" value="Unassembled WGS sequence"/>
</dbReference>
<feature type="domain" description="Xylose isomerase-like TIM barrel" evidence="1">
    <location>
        <begin position="26"/>
        <end position="283"/>
    </location>
</feature>
<dbReference type="InterPro" id="IPR013022">
    <property type="entry name" value="Xyl_isomerase-like_TIM-brl"/>
</dbReference>
<dbReference type="InterPro" id="IPR036237">
    <property type="entry name" value="Xyl_isomerase-like_sf"/>
</dbReference>
<dbReference type="Gene3D" id="3.20.20.150">
    <property type="entry name" value="Divalent-metal-dependent TIM barrel enzymes"/>
    <property type="match status" value="1"/>
</dbReference>
<evidence type="ECO:0000313" key="3">
    <source>
        <dbReference type="Proteomes" id="UP001600894"/>
    </source>
</evidence>
<dbReference type="InterPro" id="IPR050312">
    <property type="entry name" value="IolE/XylAMocC-like"/>
</dbReference>
<dbReference type="PANTHER" id="PTHR12110">
    <property type="entry name" value="HYDROXYPYRUVATE ISOMERASE"/>
    <property type="match status" value="1"/>
</dbReference>
<proteinExistence type="predicted"/>
<name>A0ABQ0AU44_9FIRM</name>
<keyword evidence="3" id="KW-1185">Reference proteome</keyword>
<reference evidence="2 3" key="1">
    <citation type="submission" date="2024-04" db="EMBL/GenBank/DDBJ databases">
        <title>Defined microbial consortia suppress multidrug-resistant proinflammatory Enterobacteriaceae via ecological control.</title>
        <authorList>
            <person name="Furuichi M."/>
            <person name="Kawaguchi T."/>
            <person name="Pust M."/>
            <person name="Yasuma K."/>
            <person name="Plichta D."/>
            <person name="Hasegawa N."/>
            <person name="Ohya T."/>
            <person name="Bhattarai S."/>
            <person name="Sasajima S."/>
            <person name="Aoto Y."/>
            <person name="Tuganbaev T."/>
            <person name="Yaginuma M."/>
            <person name="Ueda M."/>
            <person name="Okahashi N."/>
            <person name="Amafuji K."/>
            <person name="Kiridooshi Y."/>
            <person name="Sugita K."/>
            <person name="Strazar M."/>
            <person name="Skelly A."/>
            <person name="Suda W."/>
            <person name="Hattori M."/>
            <person name="Nakamoto N."/>
            <person name="Caballero S."/>
            <person name="Norman J."/>
            <person name="Olle B."/>
            <person name="Tanoue T."/>
            <person name="Arita M."/>
            <person name="Bucci V."/>
            <person name="Atarashi K."/>
            <person name="Xavier R."/>
            <person name="Honda K."/>
        </authorList>
    </citation>
    <scope>NUCLEOTIDE SEQUENCE [LARGE SCALE GENOMIC DNA]</scope>
    <source>
        <strain evidence="3">f13</strain>
    </source>
</reference>
<dbReference type="RefSeq" id="WP_176254096.1">
    <property type="nucleotide sequence ID" value="NZ_BAABXL010000001.1"/>
</dbReference>
<sequence>MKLSTSSNIVFDRPDGSAVSMERMMRYAKEAGFDTLDISFYDWSLPGSPFLEDGWRAWIDQVAEEKERLGMKFGQCHAYTYNFLDPSLTAEERGRHEELVLRSIECCYIVGSRLCVTHPDTDYNASRLMAVSEEKNAAYFRQLLEKTASFEMSLAVENMCDITIAPRRKYGAYPEELVSLAEKINDSRFGICWDFEHADIMQQNQRESLRLIGKYLYATHVSDTHSATDPDLMHVLPLTGTIRWEEVMKALKEIGYQGYFSFEVNNYGRYFPECLLPEALRLMYHVGEYLMKLA</sequence>
<evidence type="ECO:0000313" key="2">
    <source>
        <dbReference type="EMBL" id="GAA6267554.1"/>
    </source>
</evidence>
<protein>
    <recommendedName>
        <fullName evidence="1">Xylose isomerase-like TIM barrel domain-containing protein</fullName>
    </recommendedName>
</protein>
<comment type="caution">
    <text evidence="2">The sequence shown here is derived from an EMBL/GenBank/DDBJ whole genome shotgun (WGS) entry which is preliminary data.</text>
</comment>